<evidence type="ECO:0000313" key="3">
    <source>
        <dbReference type="Proteomes" id="UP000492821"/>
    </source>
</evidence>
<dbReference type="GO" id="GO:0005245">
    <property type="term" value="F:voltage-gated calcium channel activity"/>
    <property type="evidence" value="ECO:0007669"/>
    <property type="project" value="TreeGrafter"/>
</dbReference>
<sequence length="307" mass="34876">MFLTNLYLGIAVMLMQIVPLFFQNWLYVTEPRPLNLTDEKGELVEAEFEYEAGYFQVCRTLGKNFTTIKNLEHYINAAELRRWCHWNSIYTEIDLSDFSFATNMIMIRLGVPTLMHIVGAVLCVFGFVIGVIGYSKRNSCSIISAIFYVIGGLTVAMAILQFVCVVDDEMAPRMKLNAAGEPSLFAFCYGYAFLAAALSFMPTQLCVYLQTQIYFGRYPSPQDKSEIVPGLDDLLAEVKIKERYSLRRQTGSVARSMSPQPPEHCYYNSSRRSTRTSRDFAAYSIQRELPLSPPFPVPSQGREMACY</sequence>
<dbReference type="GO" id="GO:0016247">
    <property type="term" value="F:channel regulator activity"/>
    <property type="evidence" value="ECO:0007669"/>
    <property type="project" value="TreeGrafter"/>
</dbReference>
<proteinExistence type="predicted"/>
<feature type="transmembrane region" description="Helical" evidence="2">
    <location>
        <begin position="114"/>
        <end position="135"/>
    </location>
</feature>
<dbReference type="GO" id="GO:0032281">
    <property type="term" value="C:AMPA glutamate receptor complex"/>
    <property type="evidence" value="ECO:0007669"/>
    <property type="project" value="TreeGrafter"/>
</dbReference>
<evidence type="ECO:0000256" key="2">
    <source>
        <dbReference type="SAM" id="Phobius"/>
    </source>
</evidence>
<dbReference type="Proteomes" id="UP000492821">
    <property type="component" value="Unassembled WGS sequence"/>
</dbReference>
<dbReference type="WBParaSite" id="Pan_g7348.t1">
    <property type="protein sequence ID" value="Pan_g7348.t1"/>
    <property type="gene ID" value="Pan_g7348"/>
</dbReference>
<dbReference type="GO" id="GO:0098970">
    <property type="term" value="P:postsynaptic neurotransmitter receptor diffusion trapping"/>
    <property type="evidence" value="ECO:0007669"/>
    <property type="project" value="TreeGrafter"/>
</dbReference>
<dbReference type="GO" id="GO:0098839">
    <property type="term" value="C:postsynaptic density membrane"/>
    <property type="evidence" value="ECO:0007669"/>
    <property type="project" value="TreeGrafter"/>
</dbReference>
<dbReference type="GO" id="GO:0098943">
    <property type="term" value="P:neurotransmitter receptor transport, postsynaptic endosome to lysosome"/>
    <property type="evidence" value="ECO:0007669"/>
    <property type="project" value="TreeGrafter"/>
</dbReference>
<dbReference type="GO" id="GO:0099590">
    <property type="term" value="P:neurotransmitter receptor internalization"/>
    <property type="evidence" value="ECO:0007669"/>
    <property type="project" value="TreeGrafter"/>
</dbReference>
<evidence type="ECO:0000313" key="4">
    <source>
        <dbReference type="WBParaSite" id="Pan_g7348.t1"/>
    </source>
</evidence>
<keyword evidence="2" id="KW-1133">Transmembrane helix</keyword>
<reference evidence="4" key="2">
    <citation type="submission" date="2020-10" db="UniProtKB">
        <authorList>
            <consortium name="WormBaseParasite"/>
        </authorList>
    </citation>
    <scope>IDENTIFICATION</scope>
</reference>
<dbReference type="AlphaFoldDB" id="A0A7E4W5R7"/>
<dbReference type="PANTHER" id="PTHR12107:SF6">
    <property type="entry name" value="STARGAZIN (MAMMALIAN CALCIUM CHANNEL) HOMOLOG"/>
    <property type="match status" value="1"/>
</dbReference>
<feature type="region of interest" description="Disordered" evidence="1">
    <location>
        <begin position="251"/>
        <end position="273"/>
    </location>
</feature>
<reference evidence="3" key="1">
    <citation type="journal article" date="2013" name="Genetics">
        <title>The draft genome and transcriptome of Panagrellus redivivus are shaped by the harsh demands of a free-living lifestyle.</title>
        <authorList>
            <person name="Srinivasan J."/>
            <person name="Dillman A.R."/>
            <person name="Macchietto M.G."/>
            <person name="Heikkinen L."/>
            <person name="Lakso M."/>
            <person name="Fracchia K.M."/>
            <person name="Antoshechkin I."/>
            <person name="Mortazavi A."/>
            <person name="Wong G."/>
            <person name="Sternberg P.W."/>
        </authorList>
    </citation>
    <scope>NUCLEOTIDE SEQUENCE [LARGE SCALE GENOMIC DNA]</scope>
    <source>
        <strain evidence="3">MT8872</strain>
    </source>
</reference>
<keyword evidence="2" id="KW-0812">Transmembrane</keyword>
<feature type="transmembrane region" description="Helical" evidence="2">
    <location>
        <begin position="184"/>
        <end position="201"/>
    </location>
</feature>
<protein>
    <submittedName>
        <fullName evidence="4">Claudin</fullName>
    </submittedName>
</protein>
<keyword evidence="2" id="KW-0472">Membrane</keyword>
<dbReference type="GO" id="GO:0051968">
    <property type="term" value="P:positive regulation of synaptic transmission, glutamatergic"/>
    <property type="evidence" value="ECO:0007669"/>
    <property type="project" value="TreeGrafter"/>
</dbReference>
<dbReference type="GO" id="GO:0019226">
    <property type="term" value="P:transmission of nerve impulse"/>
    <property type="evidence" value="ECO:0007669"/>
    <property type="project" value="TreeGrafter"/>
</dbReference>
<accession>A0A7E4W5R7</accession>
<organism evidence="3 4">
    <name type="scientific">Panagrellus redivivus</name>
    <name type="common">Microworm</name>
    <dbReference type="NCBI Taxonomy" id="6233"/>
    <lineage>
        <taxon>Eukaryota</taxon>
        <taxon>Metazoa</taxon>
        <taxon>Ecdysozoa</taxon>
        <taxon>Nematoda</taxon>
        <taxon>Chromadorea</taxon>
        <taxon>Rhabditida</taxon>
        <taxon>Tylenchina</taxon>
        <taxon>Panagrolaimomorpha</taxon>
        <taxon>Panagrolaimoidea</taxon>
        <taxon>Panagrolaimidae</taxon>
        <taxon>Panagrellus</taxon>
    </lineage>
</organism>
<keyword evidence="3" id="KW-1185">Reference proteome</keyword>
<feature type="transmembrane region" description="Helical" evidence="2">
    <location>
        <begin position="141"/>
        <end position="163"/>
    </location>
</feature>
<feature type="transmembrane region" description="Helical" evidence="2">
    <location>
        <begin position="6"/>
        <end position="27"/>
    </location>
</feature>
<dbReference type="Gene3D" id="1.20.140.150">
    <property type="match status" value="1"/>
</dbReference>
<name>A0A7E4W5R7_PANRE</name>
<dbReference type="PANTHER" id="PTHR12107">
    <property type="entry name" value="VOLTAGE-DEPENDENT CALCIUM CHANNEL GAMMA SUBUNIT"/>
    <property type="match status" value="1"/>
</dbReference>
<evidence type="ECO:0000256" key="1">
    <source>
        <dbReference type="SAM" id="MobiDB-lite"/>
    </source>
</evidence>
<dbReference type="InterPro" id="IPR051072">
    <property type="entry name" value="CACNG_subunit"/>
</dbReference>